<gene>
    <name evidence="1" type="ORF">E6O75_ATG03568</name>
</gene>
<evidence type="ECO:0000313" key="2">
    <source>
        <dbReference type="Proteomes" id="UP000298493"/>
    </source>
</evidence>
<accession>A0A4Z1PAN3</accession>
<dbReference type="Proteomes" id="UP000298493">
    <property type="component" value="Unassembled WGS sequence"/>
</dbReference>
<dbReference type="AlphaFoldDB" id="A0A4Z1PAN3"/>
<keyword evidence="2" id="KW-1185">Reference proteome</keyword>
<name>A0A4Z1PAN3_9PEZI</name>
<dbReference type="EMBL" id="SNSC02000003">
    <property type="protein sequence ID" value="TID25705.1"/>
    <property type="molecule type" value="Genomic_DNA"/>
</dbReference>
<organism evidence="1 2">
    <name type="scientific">Venturia nashicola</name>
    <dbReference type="NCBI Taxonomy" id="86259"/>
    <lineage>
        <taxon>Eukaryota</taxon>
        <taxon>Fungi</taxon>
        <taxon>Dikarya</taxon>
        <taxon>Ascomycota</taxon>
        <taxon>Pezizomycotina</taxon>
        <taxon>Dothideomycetes</taxon>
        <taxon>Pleosporomycetidae</taxon>
        <taxon>Venturiales</taxon>
        <taxon>Venturiaceae</taxon>
        <taxon>Venturia</taxon>
    </lineage>
</organism>
<comment type="caution">
    <text evidence="1">The sequence shown here is derived from an EMBL/GenBank/DDBJ whole genome shotgun (WGS) entry which is preliminary data.</text>
</comment>
<sequence length="86" mass="9353">MISECPSTLLDLFNLEIDSKLLHDELITKSPVQARAAVENPNDYQNKEWDCDKGNAAISTPSGGLLQPLQTIVVGSLVRRVASANM</sequence>
<evidence type="ECO:0000313" key="1">
    <source>
        <dbReference type="EMBL" id="TID25705.1"/>
    </source>
</evidence>
<protein>
    <submittedName>
        <fullName evidence="1">Uncharacterized protein</fullName>
    </submittedName>
</protein>
<proteinExistence type="predicted"/>
<reference evidence="1 2" key="1">
    <citation type="submission" date="2019-04" db="EMBL/GenBank/DDBJ databases">
        <title>High contiguity whole genome sequence and gene annotation resource for two Venturia nashicola isolates.</title>
        <authorList>
            <person name="Prokchorchik M."/>
            <person name="Won K."/>
            <person name="Lee Y."/>
            <person name="Choi E.D."/>
            <person name="Segonzac C."/>
            <person name="Sohn K.H."/>
        </authorList>
    </citation>
    <scope>NUCLEOTIDE SEQUENCE [LARGE SCALE GENOMIC DNA]</scope>
    <source>
        <strain evidence="1 2">PRI2</strain>
    </source>
</reference>